<reference evidence="2" key="2">
    <citation type="submission" date="2015-01" db="EMBL/GenBank/DDBJ databases">
        <title>Evolutionary Origins and Diversification of the Mycorrhizal Mutualists.</title>
        <authorList>
            <consortium name="DOE Joint Genome Institute"/>
            <consortium name="Mycorrhizal Genomics Consortium"/>
            <person name="Kohler A."/>
            <person name="Kuo A."/>
            <person name="Nagy L.G."/>
            <person name="Floudas D."/>
            <person name="Copeland A."/>
            <person name="Barry K.W."/>
            <person name="Cichocki N."/>
            <person name="Veneault-Fourrey C."/>
            <person name="LaButti K."/>
            <person name="Lindquist E.A."/>
            <person name="Lipzen A."/>
            <person name="Lundell T."/>
            <person name="Morin E."/>
            <person name="Murat C."/>
            <person name="Riley R."/>
            <person name="Ohm R."/>
            <person name="Sun H."/>
            <person name="Tunlid A."/>
            <person name="Henrissat B."/>
            <person name="Grigoriev I.V."/>
            <person name="Hibbett D.S."/>
            <person name="Martin F."/>
        </authorList>
    </citation>
    <scope>NUCLEOTIDE SEQUENCE [LARGE SCALE GENOMIC DNA]</scope>
    <source>
        <strain evidence="2">LaAM-08-1</strain>
    </source>
</reference>
<gene>
    <name evidence="1" type="ORF">K443DRAFT_122286</name>
</gene>
<organism evidence="1 2">
    <name type="scientific">Laccaria amethystina LaAM-08-1</name>
    <dbReference type="NCBI Taxonomy" id="1095629"/>
    <lineage>
        <taxon>Eukaryota</taxon>
        <taxon>Fungi</taxon>
        <taxon>Dikarya</taxon>
        <taxon>Basidiomycota</taxon>
        <taxon>Agaricomycotina</taxon>
        <taxon>Agaricomycetes</taxon>
        <taxon>Agaricomycetidae</taxon>
        <taxon>Agaricales</taxon>
        <taxon>Agaricineae</taxon>
        <taxon>Hydnangiaceae</taxon>
        <taxon>Laccaria</taxon>
    </lineage>
</organism>
<accession>A0A0C9XVL5</accession>
<dbReference type="AlphaFoldDB" id="A0A0C9XVL5"/>
<dbReference type="Proteomes" id="UP000054477">
    <property type="component" value="Unassembled WGS sequence"/>
</dbReference>
<dbReference type="HOGENOM" id="CLU_1510863_0_0_1"/>
<reference evidence="1 2" key="1">
    <citation type="submission" date="2014-04" db="EMBL/GenBank/DDBJ databases">
        <authorList>
            <consortium name="DOE Joint Genome Institute"/>
            <person name="Kuo A."/>
            <person name="Kohler A."/>
            <person name="Nagy L.G."/>
            <person name="Floudas D."/>
            <person name="Copeland A."/>
            <person name="Barry K.W."/>
            <person name="Cichocki N."/>
            <person name="Veneault-Fourrey C."/>
            <person name="LaButti K."/>
            <person name="Lindquist E.A."/>
            <person name="Lipzen A."/>
            <person name="Lundell T."/>
            <person name="Morin E."/>
            <person name="Murat C."/>
            <person name="Sun H."/>
            <person name="Tunlid A."/>
            <person name="Henrissat B."/>
            <person name="Grigoriev I.V."/>
            <person name="Hibbett D.S."/>
            <person name="Martin F."/>
            <person name="Nordberg H.P."/>
            <person name="Cantor M.N."/>
            <person name="Hua S.X."/>
        </authorList>
    </citation>
    <scope>NUCLEOTIDE SEQUENCE [LARGE SCALE GENOMIC DNA]</scope>
    <source>
        <strain evidence="1 2">LaAM-08-1</strain>
    </source>
</reference>
<keyword evidence="2" id="KW-1185">Reference proteome</keyword>
<name>A0A0C9XVL5_9AGAR</name>
<evidence type="ECO:0000313" key="1">
    <source>
        <dbReference type="EMBL" id="KIK01677.1"/>
    </source>
</evidence>
<protein>
    <submittedName>
        <fullName evidence="1">Uncharacterized protein</fullName>
    </submittedName>
</protein>
<dbReference type="EMBL" id="KN838603">
    <property type="protein sequence ID" value="KIK01677.1"/>
    <property type="molecule type" value="Genomic_DNA"/>
</dbReference>
<dbReference type="OrthoDB" id="2691359at2759"/>
<proteinExistence type="predicted"/>
<sequence length="178" mass="20123">MHAIFAFIGTEYQQGFYFNNGSDHWGFRTNFPERLKEILMSTEASEVLGVYGGIHGSYVMRTIHDVYYTRGLSPELEASGIRLYASGGIGAWCCIYEDGRFFGKNLHETLIQKLIQVGTDNIRTISLGKEADSWAITFITARRNRAYEHNNIPIPLVNKIASMSSDESSNPRRPIVCF</sequence>
<evidence type="ECO:0000313" key="2">
    <source>
        <dbReference type="Proteomes" id="UP000054477"/>
    </source>
</evidence>